<reference evidence="1 2" key="1">
    <citation type="submission" date="2018-12" db="EMBL/GenBank/DDBJ databases">
        <authorList>
            <person name="Grouzdev D.S."/>
            <person name="Krutkina M.S."/>
        </authorList>
    </citation>
    <scope>NUCLEOTIDE SEQUENCE [LARGE SCALE GENOMIC DNA]</scope>
    <source>
        <strain evidence="1 2">RmlP026</strain>
    </source>
</reference>
<name>A0A4Q2TYK0_9HYPH</name>
<evidence type="ECO:0000313" key="2">
    <source>
        <dbReference type="Proteomes" id="UP000290759"/>
    </source>
</evidence>
<comment type="caution">
    <text evidence="1">The sequence shown here is derived from an EMBL/GenBank/DDBJ whole genome shotgun (WGS) entry which is preliminary data.</text>
</comment>
<dbReference type="OrthoDB" id="10007245at2"/>
<reference evidence="1 2" key="2">
    <citation type="submission" date="2019-02" db="EMBL/GenBank/DDBJ databases">
        <title>'Lichenibacterium ramalinii' gen. nov. sp. nov., 'Lichenibacterium minor' gen. nov. sp. nov.</title>
        <authorList>
            <person name="Pankratov T."/>
        </authorList>
    </citation>
    <scope>NUCLEOTIDE SEQUENCE [LARGE SCALE GENOMIC DNA]</scope>
    <source>
        <strain evidence="1 2">RmlP026</strain>
    </source>
</reference>
<keyword evidence="2" id="KW-1185">Reference proteome</keyword>
<accession>A0A4Q2TYK0</accession>
<protein>
    <submittedName>
        <fullName evidence="1">Uncharacterized protein</fullName>
    </submittedName>
</protein>
<dbReference type="EMBL" id="QYBB01000064">
    <property type="protein sequence ID" value="RYC29192.1"/>
    <property type="molecule type" value="Genomic_DNA"/>
</dbReference>
<dbReference type="Proteomes" id="UP000290759">
    <property type="component" value="Unassembled WGS sequence"/>
</dbReference>
<gene>
    <name evidence="1" type="ORF">D3273_25340</name>
</gene>
<dbReference type="RefSeq" id="WP_129229747.1">
    <property type="nucleotide sequence ID" value="NZ_QYBB01000064.1"/>
</dbReference>
<evidence type="ECO:0000313" key="1">
    <source>
        <dbReference type="EMBL" id="RYC29192.1"/>
    </source>
</evidence>
<organism evidence="1 2">
    <name type="scientific">Lichenibacterium minor</name>
    <dbReference type="NCBI Taxonomy" id="2316528"/>
    <lineage>
        <taxon>Bacteria</taxon>
        <taxon>Pseudomonadati</taxon>
        <taxon>Pseudomonadota</taxon>
        <taxon>Alphaproteobacteria</taxon>
        <taxon>Hyphomicrobiales</taxon>
        <taxon>Lichenihabitantaceae</taxon>
        <taxon>Lichenibacterium</taxon>
    </lineage>
</organism>
<proteinExistence type="predicted"/>
<dbReference type="AlphaFoldDB" id="A0A4Q2TYK0"/>
<sequence length="104" mass="11694">MRSHLSPWLGHRRVVDGQVFECVAAEPVTYRSGKTRLRLRWSTRCSACGAGFRFETARKPKGAELRTLCGTHRPTRATVLRAIRYLLANVASAPDIEQETARGR</sequence>